<organism evidence="1 2">
    <name type="scientific">Listeria booriae</name>
    <dbReference type="NCBI Taxonomy" id="1552123"/>
    <lineage>
        <taxon>Bacteria</taxon>
        <taxon>Bacillati</taxon>
        <taxon>Bacillota</taxon>
        <taxon>Bacilli</taxon>
        <taxon>Bacillales</taxon>
        <taxon>Listeriaceae</taxon>
        <taxon>Listeria</taxon>
    </lineage>
</organism>
<protein>
    <submittedName>
        <fullName evidence="1">Uncharacterized protein</fullName>
    </submittedName>
</protein>
<reference evidence="1 2" key="1">
    <citation type="submission" date="2020-03" db="EMBL/GenBank/DDBJ databases">
        <title>Soil Listeria distribution.</title>
        <authorList>
            <person name="Liao J."/>
            <person name="Wiedmann M."/>
        </authorList>
    </citation>
    <scope>NUCLEOTIDE SEQUENCE [LARGE SCALE GENOMIC DNA]</scope>
    <source>
        <strain evidence="1 2">FSL L7-0360</strain>
    </source>
</reference>
<evidence type="ECO:0000313" key="2">
    <source>
        <dbReference type="Proteomes" id="UP000529446"/>
    </source>
</evidence>
<dbReference type="EMBL" id="JAARXI010000002">
    <property type="protein sequence ID" value="MBC2115728.1"/>
    <property type="molecule type" value="Genomic_DNA"/>
</dbReference>
<proteinExistence type="predicted"/>
<accession>A0A7X0YKY2</accession>
<dbReference type="Proteomes" id="UP000529446">
    <property type="component" value="Unassembled WGS sequence"/>
</dbReference>
<dbReference type="AlphaFoldDB" id="A0A7X0YKY2"/>
<sequence>MVNAIQEAVYASGAVTALTRKYQQKELAKDNHVTQSLVSQQAAGKRKVSQQTAQSYNNNYNDPFSVMIFANKFTNGIIPPLFDGVDQHQMSLSYRFEKESNEAIREIQRQLEVFSESIKESSQEQSSAAKNVIAELLDVVATTNTFIANIAYKYQIDLKREAEVRAMYWKEKGLIKIM</sequence>
<name>A0A7X0YKY2_9LIST</name>
<evidence type="ECO:0000313" key="1">
    <source>
        <dbReference type="EMBL" id="MBC2115728.1"/>
    </source>
</evidence>
<gene>
    <name evidence="1" type="ORF">HCB06_03765</name>
</gene>
<dbReference type="RefSeq" id="WP_185521880.1">
    <property type="nucleotide sequence ID" value="NZ_JAARXI010000002.1"/>
</dbReference>
<comment type="caution">
    <text evidence="1">The sequence shown here is derived from an EMBL/GenBank/DDBJ whole genome shotgun (WGS) entry which is preliminary data.</text>
</comment>